<organism evidence="5 7">
    <name type="scientific">Yarrowia lipolytica</name>
    <name type="common">Candida lipolytica</name>
    <dbReference type="NCBI Taxonomy" id="4952"/>
    <lineage>
        <taxon>Eukaryota</taxon>
        <taxon>Fungi</taxon>
        <taxon>Dikarya</taxon>
        <taxon>Ascomycota</taxon>
        <taxon>Saccharomycotina</taxon>
        <taxon>Dipodascomycetes</taxon>
        <taxon>Dipodascales</taxon>
        <taxon>Dipodascales incertae sedis</taxon>
        <taxon>Yarrowia</taxon>
    </lineage>
</organism>
<evidence type="ECO:0000313" key="7">
    <source>
        <dbReference type="Proteomes" id="UP000182444"/>
    </source>
</evidence>
<dbReference type="Gene3D" id="3.90.470.10">
    <property type="entry name" value="Ribosomal protein L22/L17"/>
    <property type="match status" value="1"/>
</dbReference>
<sequence>MTRYSVQSVDPTKTASARGAYLRTSFKNTYEVAGAIRGWNLQKALAYLDQVTDHKRAIPFRKHAGSIGRTGQGKEFGVTKARWPVKSIKFVQDLLQNAQANAETKGLDKETLVISHIQVNQAPKQRRRTYRAHGRINAYQSSPSHIELILSEPAEEIAKAKETSLAHISSRQRGRIAAQKRISA</sequence>
<dbReference type="GO" id="GO:0003735">
    <property type="term" value="F:structural constituent of ribosome"/>
    <property type="evidence" value="ECO:0007669"/>
    <property type="project" value="InterPro"/>
</dbReference>
<dbReference type="VEuPathDB" id="FungiDB:YALI0_C15895g"/>
<name>A0A1D8NBE2_YARLL</name>
<keyword evidence="3 4" id="KW-0687">Ribonucleoprotein</keyword>
<protein>
    <submittedName>
        <fullName evidence="6">60S ribosomal protein L17</fullName>
    </submittedName>
</protein>
<dbReference type="PANTHER" id="PTHR11593">
    <property type="entry name" value="60S RIBOSOMAL PROTEIN L17"/>
    <property type="match status" value="1"/>
</dbReference>
<dbReference type="GeneID" id="2909442"/>
<dbReference type="Proteomes" id="UP000182444">
    <property type="component" value="Chromosome 1C"/>
</dbReference>
<dbReference type="PANTHER" id="PTHR11593:SF10">
    <property type="entry name" value="60S RIBOSOMAL PROTEIN L17"/>
    <property type="match status" value="1"/>
</dbReference>
<dbReference type="FunFam" id="3.90.470.10:FF:000010">
    <property type="entry name" value="60S ribosomal protein L17"/>
    <property type="match status" value="1"/>
</dbReference>
<keyword evidence="2 4" id="KW-0689">Ribosomal protein</keyword>
<dbReference type="EMBL" id="CP017555">
    <property type="protein sequence ID" value="AOW02946.1"/>
    <property type="molecule type" value="Genomic_DNA"/>
</dbReference>
<dbReference type="Pfam" id="PF00237">
    <property type="entry name" value="Ribosomal_L22"/>
    <property type="match status" value="1"/>
</dbReference>
<dbReference type="NCBIfam" id="TIGR01038">
    <property type="entry name" value="uL22_arch_euk"/>
    <property type="match status" value="1"/>
</dbReference>
<dbReference type="eggNOG" id="KOG3353">
    <property type="taxonomic scope" value="Eukaryota"/>
</dbReference>
<dbReference type="InterPro" id="IPR036394">
    <property type="entry name" value="Ribosomal_uL22_sf"/>
</dbReference>
<comment type="similarity">
    <text evidence="1 4">Belongs to the universal ribosomal protein uL22 family.</text>
</comment>
<dbReference type="VEuPathDB" id="FungiDB:YALI1_C22922g"/>
<dbReference type="GO" id="GO:0002181">
    <property type="term" value="P:cytoplasmic translation"/>
    <property type="evidence" value="ECO:0007669"/>
    <property type="project" value="TreeGrafter"/>
</dbReference>
<dbReference type="InterPro" id="IPR001063">
    <property type="entry name" value="Ribosomal_uL22"/>
</dbReference>
<dbReference type="OMA" id="NTYETAR"/>
<dbReference type="SUPFAM" id="SSF54843">
    <property type="entry name" value="Ribosomal protein L22"/>
    <property type="match status" value="1"/>
</dbReference>
<dbReference type="AlphaFoldDB" id="A0A1D8NBE2"/>
<evidence type="ECO:0000256" key="1">
    <source>
        <dbReference type="ARBA" id="ARBA00009451"/>
    </source>
</evidence>
<accession>A0A1D8NBE2</accession>
<dbReference type="KEGG" id="yli:2909442"/>
<dbReference type="SMR" id="A0A1D8NBE2"/>
<proteinExistence type="inferred from homology"/>
<dbReference type="GO" id="GO:0022625">
    <property type="term" value="C:cytosolic large ribosomal subunit"/>
    <property type="evidence" value="ECO:0007669"/>
    <property type="project" value="TreeGrafter"/>
</dbReference>
<evidence type="ECO:0000256" key="4">
    <source>
        <dbReference type="RuleBase" id="RU004005"/>
    </source>
</evidence>
<dbReference type="InterPro" id="IPR005721">
    <property type="entry name" value="Ribosomal_uL22_euk/arc"/>
</dbReference>
<evidence type="ECO:0000313" key="8">
    <source>
        <dbReference type="Proteomes" id="UP000256601"/>
    </source>
</evidence>
<evidence type="ECO:0000256" key="2">
    <source>
        <dbReference type="ARBA" id="ARBA00022980"/>
    </source>
</evidence>
<evidence type="ECO:0000313" key="6">
    <source>
        <dbReference type="EMBL" id="RDW23041.1"/>
    </source>
</evidence>
<evidence type="ECO:0000256" key="3">
    <source>
        <dbReference type="ARBA" id="ARBA00023274"/>
    </source>
</evidence>
<dbReference type="OrthoDB" id="10254664at2759"/>
<reference evidence="5 7" key="1">
    <citation type="journal article" date="2016" name="PLoS ONE">
        <title>Sequence Assembly of Yarrowia lipolytica Strain W29/CLIB89 Shows Transposable Element Diversity.</title>
        <authorList>
            <person name="Magnan C."/>
            <person name="Yu J."/>
            <person name="Chang I."/>
            <person name="Jahn E."/>
            <person name="Kanomata Y."/>
            <person name="Wu J."/>
            <person name="Zeller M."/>
            <person name="Oakes M."/>
            <person name="Baldi P."/>
            <person name="Sandmeyer S."/>
        </authorList>
    </citation>
    <scope>NUCLEOTIDE SEQUENCE [LARGE SCALE GENOMIC DNA]</scope>
    <source>
        <strain evidence="5">CLIB89</strain>
        <strain evidence="7">CLIB89(W29)</strain>
    </source>
</reference>
<dbReference type="PROSITE" id="PS00464">
    <property type="entry name" value="RIBOSOMAL_L22"/>
    <property type="match status" value="1"/>
</dbReference>
<dbReference type="RefSeq" id="XP_501885.1">
    <property type="nucleotide sequence ID" value="XM_501885.1"/>
</dbReference>
<dbReference type="Proteomes" id="UP000256601">
    <property type="component" value="Unassembled WGS sequence"/>
</dbReference>
<dbReference type="InterPro" id="IPR018260">
    <property type="entry name" value="Ribosomal_uL22_CS"/>
</dbReference>
<gene>
    <name evidence="6" type="ORF">B0I71DRAFT_104269</name>
    <name evidence="5" type="ORF">YALI1_C22922g</name>
</gene>
<reference evidence="6 8" key="2">
    <citation type="submission" date="2018-07" db="EMBL/GenBank/DDBJ databases">
        <title>Draft Genome Assemblies for Five Robust Yarrowia lipolytica Strains Exhibiting High Lipid Production and Pentose Sugar Utilization and Sugar Alcohol Secretion from Undetoxified Lignocellulosic Biomass Hydrolysates.</title>
        <authorList>
            <consortium name="DOE Joint Genome Institute"/>
            <person name="Walker C."/>
            <person name="Ryu S."/>
            <person name="Na H."/>
            <person name="Zane M."/>
            <person name="LaButti K."/>
            <person name="Lipzen A."/>
            <person name="Haridas S."/>
            <person name="Barry K."/>
            <person name="Grigoriev I.V."/>
            <person name="Quarterman J."/>
            <person name="Slininger P."/>
            <person name="Dien B."/>
            <person name="Trinh C.T."/>
        </authorList>
    </citation>
    <scope>NUCLEOTIDE SEQUENCE [LARGE SCALE GENOMIC DNA]</scope>
    <source>
        <strain evidence="6 8">YB392</strain>
    </source>
</reference>
<evidence type="ECO:0000313" key="5">
    <source>
        <dbReference type="EMBL" id="AOW02946.1"/>
    </source>
</evidence>
<dbReference type="CDD" id="cd00336">
    <property type="entry name" value="Ribosomal_L22"/>
    <property type="match status" value="1"/>
</dbReference>
<dbReference type="EMBL" id="KZ859120">
    <property type="protein sequence ID" value="RDW23041.1"/>
    <property type="molecule type" value="Genomic_DNA"/>
</dbReference>